<dbReference type="Proteomes" id="UP001162131">
    <property type="component" value="Unassembled WGS sequence"/>
</dbReference>
<protein>
    <recommendedName>
        <fullName evidence="3">PUM-HD domain-containing protein</fullName>
    </recommendedName>
</protein>
<evidence type="ECO:0000313" key="4">
    <source>
        <dbReference type="EMBL" id="CAG9328388.1"/>
    </source>
</evidence>
<feature type="domain" description="PUM-HD" evidence="3">
    <location>
        <begin position="3"/>
        <end position="329"/>
    </location>
</feature>
<keyword evidence="1" id="KW-0677">Repeat</keyword>
<dbReference type="InterPro" id="IPR033133">
    <property type="entry name" value="PUM-HD"/>
</dbReference>
<evidence type="ECO:0000313" key="5">
    <source>
        <dbReference type="Proteomes" id="UP001162131"/>
    </source>
</evidence>
<dbReference type="SMART" id="SM00025">
    <property type="entry name" value="Pumilio"/>
    <property type="match status" value="5"/>
</dbReference>
<feature type="repeat" description="Pumilio" evidence="2">
    <location>
        <begin position="59"/>
        <end position="95"/>
    </location>
</feature>
<sequence>MQFYQNLLHSYSEKSNPNSPDFETTIENIPFLCRSESGSKTAQHFVASCRPEQIDQIIRVVSPHLGELMSDHYGSYMCRTLFDRCSFEQRLFLFNTIRDEMVSISKIGKGTRSMQHIIRVVRFPEEEAVFQQAFKGRIFELSMINNGSHAIQVFSEWQNREFFIREILGHVRELASDKLGVMVIKKIIDEPRVFNELLDNTIALMQDKYGNCAFQHMLDYWGEECSLPIINCIKGHALGLCIQKYSSNVMDKCVKEKRMRRAIINELKSVERMQVLLDNPYGCYFLRTAALEIELDQKEGLKRAVLAAIPLTEQKNYKPRWNEILSYLR</sequence>
<feature type="repeat" description="Pumilio" evidence="2">
    <location>
        <begin position="196"/>
        <end position="231"/>
    </location>
</feature>
<evidence type="ECO:0000256" key="2">
    <source>
        <dbReference type="PROSITE-ProRule" id="PRU00317"/>
    </source>
</evidence>
<gene>
    <name evidence="4" type="ORF">BSTOLATCC_MIC46394</name>
</gene>
<evidence type="ECO:0000259" key="3">
    <source>
        <dbReference type="PROSITE" id="PS50303"/>
    </source>
</evidence>
<dbReference type="PROSITE" id="PS50302">
    <property type="entry name" value="PUM"/>
    <property type="match status" value="2"/>
</dbReference>
<keyword evidence="5" id="KW-1185">Reference proteome</keyword>
<reference evidence="4" key="1">
    <citation type="submission" date="2021-09" db="EMBL/GenBank/DDBJ databases">
        <authorList>
            <consortium name="AG Swart"/>
            <person name="Singh M."/>
            <person name="Singh A."/>
            <person name="Seah K."/>
            <person name="Emmerich C."/>
        </authorList>
    </citation>
    <scope>NUCLEOTIDE SEQUENCE</scope>
    <source>
        <strain evidence="4">ATCC30299</strain>
    </source>
</reference>
<accession>A0AAU9JTD8</accession>
<dbReference type="GO" id="GO:0003729">
    <property type="term" value="F:mRNA binding"/>
    <property type="evidence" value="ECO:0007669"/>
    <property type="project" value="TreeGrafter"/>
</dbReference>
<dbReference type="EMBL" id="CAJZBQ010000046">
    <property type="protein sequence ID" value="CAG9328388.1"/>
    <property type="molecule type" value="Genomic_DNA"/>
</dbReference>
<dbReference type="PROSITE" id="PS50303">
    <property type="entry name" value="PUM_HD"/>
    <property type="match status" value="1"/>
</dbReference>
<dbReference type="Gene3D" id="1.25.10.10">
    <property type="entry name" value="Leucine-rich Repeat Variant"/>
    <property type="match status" value="1"/>
</dbReference>
<name>A0AAU9JTD8_9CILI</name>
<comment type="caution">
    <text evidence="4">The sequence shown here is derived from an EMBL/GenBank/DDBJ whole genome shotgun (WGS) entry which is preliminary data.</text>
</comment>
<dbReference type="AlphaFoldDB" id="A0AAU9JTD8"/>
<dbReference type="InterPro" id="IPR016024">
    <property type="entry name" value="ARM-type_fold"/>
</dbReference>
<dbReference type="PANTHER" id="PTHR12537">
    <property type="entry name" value="RNA BINDING PROTEIN PUMILIO-RELATED"/>
    <property type="match status" value="1"/>
</dbReference>
<dbReference type="GO" id="GO:0010608">
    <property type="term" value="P:post-transcriptional regulation of gene expression"/>
    <property type="evidence" value="ECO:0007669"/>
    <property type="project" value="TreeGrafter"/>
</dbReference>
<proteinExistence type="predicted"/>
<dbReference type="InterPro" id="IPR011989">
    <property type="entry name" value="ARM-like"/>
</dbReference>
<dbReference type="InterPro" id="IPR001313">
    <property type="entry name" value="Pumilio_RNA-bd_rpt"/>
</dbReference>
<dbReference type="PANTHER" id="PTHR12537:SF13">
    <property type="entry name" value="PUMILIO HOMOLOGY DOMAIN FAMILY MEMBER 4"/>
    <property type="match status" value="1"/>
</dbReference>
<dbReference type="GO" id="GO:0005737">
    <property type="term" value="C:cytoplasm"/>
    <property type="evidence" value="ECO:0007669"/>
    <property type="project" value="TreeGrafter"/>
</dbReference>
<evidence type="ECO:0000256" key="1">
    <source>
        <dbReference type="ARBA" id="ARBA00022737"/>
    </source>
</evidence>
<organism evidence="4 5">
    <name type="scientific">Blepharisma stoltei</name>
    <dbReference type="NCBI Taxonomy" id="1481888"/>
    <lineage>
        <taxon>Eukaryota</taxon>
        <taxon>Sar</taxon>
        <taxon>Alveolata</taxon>
        <taxon>Ciliophora</taxon>
        <taxon>Postciliodesmatophora</taxon>
        <taxon>Heterotrichea</taxon>
        <taxon>Heterotrichida</taxon>
        <taxon>Blepharismidae</taxon>
        <taxon>Blepharisma</taxon>
    </lineage>
</organism>
<dbReference type="Pfam" id="PF00806">
    <property type="entry name" value="PUF"/>
    <property type="match status" value="4"/>
</dbReference>
<dbReference type="SUPFAM" id="SSF48371">
    <property type="entry name" value="ARM repeat"/>
    <property type="match status" value="1"/>
</dbReference>